<feature type="transmembrane region" description="Helical" evidence="6">
    <location>
        <begin position="82"/>
        <end position="102"/>
    </location>
</feature>
<feature type="transmembrane region" description="Helical" evidence="6">
    <location>
        <begin position="140"/>
        <end position="160"/>
    </location>
</feature>
<feature type="transmembrane region" description="Helical" evidence="6">
    <location>
        <begin position="231"/>
        <end position="251"/>
    </location>
</feature>
<evidence type="ECO:0000256" key="5">
    <source>
        <dbReference type="ARBA" id="ARBA00023136"/>
    </source>
</evidence>
<dbReference type="Pfam" id="PF13440">
    <property type="entry name" value="Polysacc_synt_3"/>
    <property type="match status" value="1"/>
</dbReference>
<evidence type="ECO:0000256" key="1">
    <source>
        <dbReference type="ARBA" id="ARBA00004651"/>
    </source>
</evidence>
<feature type="transmembrane region" description="Helical" evidence="6">
    <location>
        <begin position="311"/>
        <end position="330"/>
    </location>
</feature>
<dbReference type="PANTHER" id="PTHR30250:SF11">
    <property type="entry name" value="O-ANTIGEN TRANSPORTER-RELATED"/>
    <property type="match status" value="1"/>
</dbReference>
<feature type="transmembrane region" description="Helical" evidence="6">
    <location>
        <begin position="437"/>
        <end position="464"/>
    </location>
</feature>
<evidence type="ECO:0000256" key="2">
    <source>
        <dbReference type="ARBA" id="ARBA00022475"/>
    </source>
</evidence>
<gene>
    <name evidence="7" type="ORF">METZ01_LOCUS38484</name>
</gene>
<sequence>MPLVQRAVMLVYGRAAAFGLSLVIPVVLVRLLAQDEYGSYQQLVLLYATAQAFLLLGIPHSLSYFFPRLGPGGHAQLLRQSLALLAMTGLLAIALGLGAQLLLTDHPLQPYLGVLGLYTALMMLVAPLQNLLVVEGRERASALSIVGFVVVDIVVMPAAVWLWPDVWGILCGITVAATIKAAVSLGYAWRRYLKYDGGRPFVRKQLAYGVPVGMLAMVSIINLNIDKYLVGLFFPVGAFAVYYIGALWAPVFSWTTQSVMQVVIPRLSAAHHQGDLTAMQKLRSRMASRMALVYFPLATLMAIIAQPLIELLFTSAYVGAVPVFTIYLLLLFNRPFSFGEVLMAAGRTRFLFRLALAIGLLNLGLSLLLLTRSELGLLALPVATVTVSWISTFAILHSSNRELGVTARVAYGWYTLATIIASSMLAGVVAWQAATSFAGATAIAVAIAAYGVSFAIAGHLTGAIGPAEWRLLRSLRPF</sequence>
<comment type="subcellular location">
    <subcellularLocation>
        <location evidence="1">Cell membrane</location>
        <topology evidence="1">Multi-pass membrane protein</topology>
    </subcellularLocation>
</comment>
<feature type="transmembrane region" description="Helical" evidence="6">
    <location>
        <begin position="108"/>
        <end position="128"/>
    </location>
</feature>
<feature type="transmembrane region" description="Helical" evidence="6">
    <location>
        <begin position="166"/>
        <end position="185"/>
    </location>
</feature>
<keyword evidence="2" id="KW-1003">Cell membrane</keyword>
<evidence type="ECO:0000256" key="3">
    <source>
        <dbReference type="ARBA" id="ARBA00022692"/>
    </source>
</evidence>
<protein>
    <recommendedName>
        <fullName evidence="8">Polysaccharide biosynthesis protein C-terminal domain-containing protein</fullName>
    </recommendedName>
</protein>
<dbReference type="EMBL" id="UINC01001644">
    <property type="protein sequence ID" value="SUZ85630.1"/>
    <property type="molecule type" value="Genomic_DNA"/>
</dbReference>
<reference evidence="7" key="1">
    <citation type="submission" date="2018-05" db="EMBL/GenBank/DDBJ databases">
        <authorList>
            <person name="Lanie J.A."/>
            <person name="Ng W.-L."/>
            <person name="Kazmierczak K.M."/>
            <person name="Andrzejewski T.M."/>
            <person name="Davidsen T.M."/>
            <person name="Wayne K.J."/>
            <person name="Tettelin H."/>
            <person name="Glass J.I."/>
            <person name="Rusch D."/>
            <person name="Podicherti R."/>
            <person name="Tsui H.-C.T."/>
            <person name="Winkler M.E."/>
        </authorList>
    </citation>
    <scope>NUCLEOTIDE SEQUENCE</scope>
</reference>
<feature type="transmembrane region" description="Helical" evidence="6">
    <location>
        <begin position="286"/>
        <end position="305"/>
    </location>
</feature>
<name>A0A381R2A9_9ZZZZ</name>
<feature type="transmembrane region" description="Helical" evidence="6">
    <location>
        <begin position="376"/>
        <end position="397"/>
    </location>
</feature>
<accession>A0A381R2A9</accession>
<feature type="transmembrane region" description="Helical" evidence="6">
    <location>
        <begin position="12"/>
        <end position="33"/>
    </location>
</feature>
<dbReference type="GO" id="GO:0005886">
    <property type="term" value="C:plasma membrane"/>
    <property type="evidence" value="ECO:0007669"/>
    <property type="project" value="UniProtKB-SubCell"/>
</dbReference>
<feature type="transmembrane region" description="Helical" evidence="6">
    <location>
        <begin position="409"/>
        <end position="431"/>
    </location>
</feature>
<evidence type="ECO:0000313" key="7">
    <source>
        <dbReference type="EMBL" id="SUZ85630.1"/>
    </source>
</evidence>
<keyword evidence="4 6" id="KW-1133">Transmembrane helix</keyword>
<organism evidence="7">
    <name type="scientific">marine metagenome</name>
    <dbReference type="NCBI Taxonomy" id="408172"/>
    <lineage>
        <taxon>unclassified sequences</taxon>
        <taxon>metagenomes</taxon>
        <taxon>ecological metagenomes</taxon>
    </lineage>
</organism>
<keyword evidence="3 6" id="KW-0812">Transmembrane</keyword>
<evidence type="ECO:0000256" key="4">
    <source>
        <dbReference type="ARBA" id="ARBA00022989"/>
    </source>
</evidence>
<feature type="transmembrane region" description="Helical" evidence="6">
    <location>
        <begin position="45"/>
        <end position="66"/>
    </location>
</feature>
<keyword evidence="5 6" id="KW-0472">Membrane</keyword>
<dbReference type="AlphaFoldDB" id="A0A381R2A9"/>
<dbReference type="InterPro" id="IPR050833">
    <property type="entry name" value="Poly_Biosynth_Transport"/>
</dbReference>
<feature type="transmembrane region" description="Helical" evidence="6">
    <location>
        <begin position="206"/>
        <end position="225"/>
    </location>
</feature>
<feature type="transmembrane region" description="Helical" evidence="6">
    <location>
        <begin position="350"/>
        <end position="370"/>
    </location>
</feature>
<evidence type="ECO:0000256" key="6">
    <source>
        <dbReference type="SAM" id="Phobius"/>
    </source>
</evidence>
<evidence type="ECO:0008006" key="8">
    <source>
        <dbReference type="Google" id="ProtNLM"/>
    </source>
</evidence>
<proteinExistence type="predicted"/>
<dbReference type="PANTHER" id="PTHR30250">
    <property type="entry name" value="PST FAMILY PREDICTED COLANIC ACID TRANSPORTER"/>
    <property type="match status" value="1"/>
</dbReference>